<evidence type="ECO:0000256" key="3">
    <source>
        <dbReference type="ARBA" id="ARBA00022692"/>
    </source>
</evidence>
<dbReference type="InterPro" id="IPR000719">
    <property type="entry name" value="Prot_kinase_dom"/>
</dbReference>
<dbReference type="GO" id="GO:0004672">
    <property type="term" value="F:protein kinase activity"/>
    <property type="evidence" value="ECO:0007669"/>
    <property type="project" value="InterPro"/>
</dbReference>
<dbReference type="Proteomes" id="UP001180020">
    <property type="component" value="Unassembled WGS sequence"/>
</dbReference>
<dbReference type="InterPro" id="IPR056561">
    <property type="entry name" value="NFP_LYK_LysM1"/>
</dbReference>
<feature type="signal peptide" evidence="11">
    <location>
        <begin position="1"/>
        <end position="22"/>
    </location>
</feature>
<dbReference type="SMART" id="SM00220">
    <property type="entry name" value="S_TKc"/>
    <property type="match status" value="1"/>
</dbReference>
<gene>
    <name evidence="13" type="primary">LYK4</name>
    <name evidence="13" type="ORF">QJS10_CPB11g00771</name>
</gene>
<keyword evidence="6" id="KW-0067">ATP-binding</keyword>
<keyword evidence="14" id="KW-1185">Reference proteome</keyword>
<dbReference type="Pfam" id="PF23446">
    <property type="entry name" value="LysM1_NFP_LYK"/>
    <property type="match status" value="1"/>
</dbReference>
<dbReference type="PANTHER" id="PTHR45927">
    <property type="entry name" value="LYSM-DOMAIN RECEPTOR-LIKE KINASE-RELATED"/>
    <property type="match status" value="1"/>
</dbReference>
<organism evidence="13 14">
    <name type="scientific">Acorus calamus</name>
    <name type="common">Sweet flag</name>
    <dbReference type="NCBI Taxonomy" id="4465"/>
    <lineage>
        <taxon>Eukaryota</taxon>
        <taxon>Viridiplantae</taxon>
        <taxon>Streptophyta</taxon>
        <taxon>Embryophyta</taxon>
        <taxon>Tracheophyta</taxon>
        <taxon>Spermatophyta</taxon>
        <taxon>Magnoliopsida</taxon>
        <taxon>Liliopsida</taxon>
        <taxon>Acoraceae</taxon>
        <taxon>Acorus</taxon>
    </lineage>
</organism>
<evidence type="ECO:0000256" key="6">
    <source>
        <dbReference type="ARBA" id="ARBA00022840"/>
    </source>
</evidence>
<keyword evidence="2" id="KW-1003">Cell membrane</keyword>
<comment type="caution">
    <text evidence="13">The sequence shown here is derived from an EMBL/GenBank/DDBJ whole genome shotgun (WGS) entry which is preliminary data.</text>
</comment>
<name>A0AAV9DSD7_ACOCL</name>
<keyword evidence="3 10" id="KW-0812">Transmembrane</keyword>
<keyword evidence="13" id="KW-0675">Receptor</keyword>
<keyword evidence="7 10" id="KW-1133">Transmembrane helix</keyword>
<keyword evidence="13" id="KW-0418">Kinase</keyword>
<dbReference type="GO" id="GO:0005524">
    <property type="term" value="F:ATP binding"/>
    <property type="evidence" value="ECO:0007669"/>
    <property type="project" value="UniProtKB-KW"/>
</dbReference>
<comment type="subcellular location">
    <subcellularLocation>
        <location evidence="1">Cell membrane</location>
        <topology evidence="1">Single-pass membrane protein</topology>
    </subcellularLocation>
</comment>
<evidence type="ECO:0000256" key="5">
    <source>
        <dbReference type="ARBA" id="ARBA00022741"/>
    </source>
</evidence>
<reference evidence="13" key="2">
    <citation type="submission" date="2023-06" db="EMBL/GenBank/DDBJ databases">
        <authorList>
            <person name="Ma L."/>
            <person name="Liu K.-W."/>
            <person name="Li Z."/>
            <person name="Hsiao Y.-Y."/>
            <person name="Qi Y."/>
            <person name="Fu T."/>
            <person name="Tang G."/>
            <person name="Zhang D."/>
            <person name="Sun W.-H."/>
            <person name="Liu D.-K."/>
            <person name="Li Y."/>
            <person name="Chen G.-Z."/>
            <person name="Liu X.-D."/>
            <person name="Liao X.-Y."/>
            <person name="Jiang Y.-T."/>
            <person name="Yu X."/>
            <person name="Hao Y."/>
            <person name="Huang J."/>
            <person name="Zhao X.-W."/>
            <person name="Ke S."/>
            <person name="Chen Y.-Y."/>
            <person name="Wu W.-L."/>
            <person name="Hsu J.-L."/>
            <person name="Lin Y.-F."/>
            <person name="Huang M.-D."/>
            <person name="Li C.-Y."/>
            <person name="Huang L."/>
            <person name="Wang Z.-W."/>
            <person name="Zhao X."/>
            <person name="Zhong W.-Y."/>
            <person name="Peng D.-H."/>
            <person name="Ahmad S."/>
            <person name="Lan S."/>
            <person name="Zhang J.-S."/>
            <person name="Tsai W.-C."/>
            <person name="Van De Peer Y."/>
            <person name="Liu Z.-J."/>
        </authorList>
    </citation>
    <scope>NUCLEOTIDE SEQUENCE</scope>
    <source>
        <strain evidence="13">CP</strain>
        <tissue evidence="13">Leaves</tissue>
    </source>
</reference>
<proteinExistence type="predicted"/>
<feature type="domain" description="Protein kinase" evidence="12">
    <location>
        <begin position="286"/>
        <end position="598"/>
    </location>
</feature>
<keyword evidence="5" id="KW-0547">Nucleotide-binding</keyword>
<dbReference type="InterPro" id="IPR059143">
    <property type="entry name" value="NFP_LysM2"/>
</dbReference>
<dbReference type="Gene3D" id="3.30.200.20">
    <property type="entry name" value="Phosphorylase Kinase, domain 1"/>
    <property type="match status" value="1"/>
</dbReference>
<dbReference type="EMBL" id="JAUJYO010000011">
    <property type="protein sequence ID" value="KAK1303995.1"/>
    <property type="molecule type" value="Genomic_DNA"/>
</dbReference>
<dbReference type="Gene3D" id="1.10.510.10">
    <property type="entry name" value="Transferase(Phosphotransferase) domain 1"/>
    <property type="match status" value="1"/>
</dbReference>
<dbReference type="PANTHER" id="PTHR45927:SF15">
    <property type="entry name" value="SERINE_THREONINE RECEPTOR-LIKE KINASE NFP"/>
    <property type="match status" value="1"/>
</dbReference>
<sequence length="612" mass="67357">MRATLPLHHLLLFLLFLHPTQSQGPPNGYTCSTDRTIYPCRTYAVYRATPPNLLDLAPISDLFGVSRTMISDPSNIAFPNATLVPDQLLLVPLTCSCTSNHSYSNTSYKILPGDTFYILSTTKFQNLTTYQDIELVNSTLVPTNLSIGADVVVPVFCQCPEKSLTSRGVSHLLTYQLRPSDTNASMVASRFRADLRTMVSINARKLVPFSTVLIPVTRIPTLPGTNNSGSSSPTASGGGSGKDGVVVGLSIGLGVVGIVLLVGLLWLLCFFGRRRGYGQEGSDVKRRRVGGVGGGCLSMLEENKFMADITDCLDRYRLYQIEELRRATSDFDPACVIQGSVYKGFIDGEAIAVKKMKWNAYQELRILQKVNHTNLVKLEGFCIDPEDGTCYLVYEYVENGSLSSWLQEPRKTSSNLDWKTRLRIAVDVANGLQYIHEHTWPKVVHKDIKSSNILLDSKMKAKIANFGLARSGCNAITTHIVGTQGYIALEYLADGLVTTKMDVFAYGVVLLELVLGREVMGEKGEMLWAEAERVEREEEVKAWMDKKLVEGECCPMESVMSVVGVARACVQRDLTRRPSMVDVVYTLSRADDACSDFSGDGLFGHGSGVFAR</sequence>
<evidence type="ECO:0000256" key="10">
    <source>
        <dbReference type="SAM" id="Phobius"/>
    </source>
</evidence>
<evidence type="ECO:0000256" key="1">
    <source>
        <dbReference type="ARBA" id="ARBA00004162"/>
    </source>
</evidence>
<evidence type="ECO:0000256" key="9">
    <source>
        <dbReference type="ARBA" id="ARBA00023157"/>
    </source>
</evidence>
<dbReference type="Pfam" id="PF00069">
    <property type="entry name" value="Pkinase"/>
    <property type="match status" value="1"/>
</dbReference>
<evidence type="ECO:0000256" key="2">
    <source>
        <dbReference type="ARBA" id="ARBA00022475"/>
    </source>
</evidence>
<dbReference type="Pfam" id="PF23457">
    <property type="entry name" value="LysM2_NFP"/>
    <property type="match status" value="1"/>
</dbReference>
<dbReference type="PROSITE" id="PS50011">
    <property type="entry name" value="PROTEIN_KINASE_DOM"/>
    <property type="match status" value="1"/>
</dbReference>
<evidence type="ECO:0000256" key="11">
    <source>
        <dbReference type="SAM" id="SignalP"/>
    </source>
</evidence>
<keyword evidence="13" id="KW-0808">Transferase</keyword>
<feature type="chain" id="PRO_5043518968" evidence="11">
    <location>
        <begin position="23"/>
        <end position="612"/>
    </location>
</feature>
<accession>A0AAV9DSD7</accession>
<evidence type="ECO:0000256" key="8">
    <source>
        <dbReference type="ARBA" id="ARBA00023136"/>
    </source>
</evidence>
<protein>
    <submittedName>
        <fullName evidence="13">LysM domain receptor-like kinase 4</fullName>
    </submittedName>
</protein>
<evidence type="ECO:0000259" key="12">
    <source>
        <dbReference type="PROSITE" id="PS50011"/>
    </source>
</evidence>
<keyword evidence="4 11" id="KW-0732">Signal</keyword>
<feature type="transmembrane region" description="Helical" evidence="10">
    <location>
        <begin position="245"/>
        <end position="271"/>
    </location>
</feature>
<evidence type="ECO:0000256" key="4">
    <source>
        <dbReference type="ARBA" id="ARBA00022729"/>
    </source>
</evidence>
<dbReference type="InterPro" id="IPR011009">
    <property type="entry name" value="Kinase-like_dom_sf"/>
</dbReference>
<dbReference type="PROSITE" id="PS00108">
    <property type="entry name" value="PROTEIN_KINASE_ST"/>
    <property type="match status" value="1"/>
</dbReference>
<reference evidence="13" key="1">
    <citation type="journal article" date="2023" name="Nat. Commun.">
        <title>Diploid and tetraploid genomes of Acorus and the evolution of monocots.</title>
        <authorList>
            <person name="Ma L."/>
            <person name="Liu K.W."/>
            <person name="Li Z."/>
            <person name="Hsiao Y.Y."/>
            <person name="Qi Y."/>
            <person name="Fu T."/>
            <person name="Tang G.D."/>
            <person name="Zhang D."/>
            <person name="Sun W.H."/>
            <person name="Liu D.K."/>
            <person name="Li Y."/>
            <person name="Chen G.Z."/>
            <person name="Liu X.D."/>
            <person name="Liao X.Y."/>
            <person name="Jiang Y.T."/>
            <person name="Yu X."/>
            <person name="Hao Y."/>
            <person name="Huang J."/>
            <person name="Zhao X.W."/>
            <person name="Ke S."/>
            <person name="Chen Y.Y."/>
            <person name="Wu W.L."/>
            <person name="Hsu J.L."/>
            <person name="Lin Y.F."/>
            <person name="Huang M.D."/>
            <person name="Li C.Y."/>
            <person name="Huang L."/>
            <person name="Wang Z.W."/>
            <person name="Zhao X."/>
            <person name="Zhong W.Y."/>
            <person name="Peng D.H."/>
            <person name="Ahmad S."/>
            <person name="Lan S."/>
            <person name="Zhang J.S."/>
            <person name="Tsai W.C."/>
            <person name="Van de Peer Y."/>
            <person name="Liu Z.J."/>
        </authorList>
    </citation>
    <scope>NUCLEOTIDE SEQUENCE</scope>
    <source>
        <strain evidence="13">CP</strain>
    </source>
</reference>
<dbReference type="FunFam" id="1.10.510.10:FF:000468">
    <property type="entry name" value="PTI1-like tyrosine-protein kinase 3"/>
    <property type="match status" value="1"/>
</dbReference>
<dbReference type="InterPro" id="IPR008271">
    <property type="entry name" value="Ser/Thr_kinase_AS"/>
</dbReference>
<keyword evidence="9" id="KW-1015">Disulfide bond</keyword>
<evidence type="ECO:0000256" key="7">
    <source>
        <dbReference type="ARBA" id="ARBA00022989"/>
    </source>
</evidence>
<dbReference type="AlphaFoldDB" id="A0AAV9DSD7"/>
<evidence type="ECO:0000313" key="14">
    <source>
        <dbReference type="Proteomes" id="UP001180020"/>
    </source>
</evidence>
<evidence type="ECO:0000313" key="13">
    <source>
        <dbReference type="EMBL" id="KAK1303995.1"/>
    </source>
</evidence>
<dbReference type="SUPFAM" id="SSF56112">
    <property type="entry name" value="Protein kinase-like (PK-like)"/>
    <property type="match status" value="1"/>
</dbReference>
<keyword evidence="8 10" id="KW-0472">Membrane</keyword>
<dbReference type="GO" id="GO:0005886">
    <property type="term" value="C:plasma membrane"/>
    <property type="evidence" value="ECO:0007669"/>
    <property type="project" value="UniProtKB-SubCell"/>
</dbReference>
<dbReference type="InterPro" id="IPR052611">
    <property type="entry name" value="Plant_RLK_LysM"/>
</dbReference>